<comment type="caution">
    <text evidence="2">The sequence shown here is derived from an EMBL/GenBank/DDBJ whole genome shotgun (WGS) entry which is preliminary data.</text>
</comment>
<evidence type="ECO:0000313" key="2">
    <source>
        <dbReference type="EMBL" id="KAG2373757.1"/>
    </source>
</evidence>
<keyword evidence="3" id="KW-1185">Reference proteome</keyword>
<evidence type="ECO:0000313" key="3">
    <source>
        <dbReference type="Proteomes" id="UP000816034"/>
    </source>
</evidence>
<evidence type="ECO:0008006" key="4">
    <source>
        <dbReference type="Google" id="ProtNLM"/>
    </source>
</evidence>
<name>A0AA88G9G3_NAELO</name>
<proteinExistence type="predicted"/>
<protein>
    <recommendedName>
        <fullName evidence="4">F-box domain-containing protein</fullName>
    </recommendedName>
</protein>
<reference evidence="2 3" key="1">
    <citation type="journal article" date="2018" name="BMC Genomics">
        <title>The genome of Naegleria lovaniensis, the basis for a comparative approach to unravel pathogenicity factors of the human pathogenic amoeba N. fowleri.</title>
        <authorList>
            <person name="Liechti N."/>
            <person name="Schurch N."/>
            <person name="Bruggmann R."/>
            <person name="Wittwer M."/>
        </authorList>
    </citation>
    <scope>NUCLEOTIDE SEQUENCE [LARGE SCALE GENOMIC DNA]</scope>
    <source>
        <strain evidence="2 3">ATCC 30569</strain>
    </source>
</reference>
<feature type="transmembrane region" description="Helical" evidence="1">
    <location>
        <begin position="582"/>
        <end position="601"/>
    </location>
</feature>
<keyword evidence="1" id="KW-0812">Transmembrane</keyword>
<gene>
    <name evidence="2" type="ORF">C9374_011846</name>
</gene>
<dbReference type="GeneID" id="68104300"/>
<dbReference type="EMBL" id="PYSW02000051">
    <property type="protein sequence ID" value="KAG2373757.1"/>
    <property type="molecule type" value="Genomic_DNA"/>
</dbReference>
<keyword evidence="1" id="KW-0472">Membrane</keyword>
<feature type="transmembrane region" description="Helical" evidence="1">
    <location>
        <begin position="622"/>
        <end position="646"/>
    </location>
</feature>
<accession>A0AA88G9G3</accession>
<evidence type="ECO:0000256" key="1">
    <source>
        <dbReference type="SAM" id="Phobius"/>
    </source>
</evidence>
<dbReference type="RefSeq" id="XP_044542931.1">
    <property type="nucleotide sequence ID" value="XM_044687546.1"/>
</dbReference>
<dbReference type="AlphaFoldDB" id="A0AA88G9G3"/>
<keyword evidence="1" id="KW-1133">Transmembrane helix</keyword>
<sequence>MAFSCKSPITTISAGEWFQLPPEMIGEIFSFLPSPYLFEWKYLAVWKKVFNKILKRSLSDSTISQECCNNHDEDLRDLHKILLDRLNRKIFFRDSLKSQKYLSTIEMMCFLFQISCAKFNVPKIPSSLVRTRYGDFYDEEEIQNDNMCTESLDFIYDLLRIPTKFRYLFNSEEKLSNMKDFVTLKHIRTYNENDTQQRVHIQRYLKCDSKRQLSHFVQHFQSKQWTISELQFIFTFVSQNIYIYLWHYESTITVVLKLAKEPIAVNWMIPSSSLIIVKLINDDNDVGGNNEEFWKVHCIEYKSRFSPSFHGFRSMLQKFKLSLTQNEYEDVKQYTMYKRMKRNQIFTNKETPVTSLTTMPTFSSLHPIIKSLLDSYILTPNNESNKQQKNRSSTKMMFPYSPNRTLNPRCIRLRGQIFLANNKEMNFQIFTNLSSHVDSTLDNCSNIKQQLKLPSKYFVYFAHFLSQRTMILKTEKSLQEIFLQRYCFPLFGIEDCSLHAETTEQNLYFLLRNGDMIKKGDKKNRFKDLENMKRPCDAIEKYELSVTKNPLNKIRSVQKIRHSFQVQLTLKPRMVPKIVAKLGWFALFAFIPWLTGLFLNWRITSATYGATYDWRLHERLPILALFFVCETWFNMFLLYELFWIGYDATFETLYTPLIMQKEVYI</sequence>
<dbReference type="Proteomes" id="UP000816034">
    <property type="component" value="Unassembled WGS sequence"/>
</dbReference>
<organism evidence="2 3">
    <name type="scientific">Naegleria lovaniensis</name>
    <name type="common">Amoeba</name>
    <dbReference type="NCBI Taxonomy" id="51637"/>
    <lineage>
        <taxon>Eukaryota</taxon>
        <taxon>Discoba</taxon>
        <taxon>Heterolobosea</taxon>
        <taxon>Tetramitia</taxon>
        <taxon>Eutetramitia</taxon>
        <taxon>Vahlkampfiidae</taxon>
        <taxon>Naegleria</taxon>
    </lineage>
</organism>